<dbReference type="Proteomes" id="UP000003195">
    <property type="component" value="Unassembled WGS sequence"/>
</dbReference>
<gene>
    <name evidence="1" type="ORF">HMPREF9429_00587</name>
</gene>
<evidence type="ECO:0000313" key="1">
    <source>
        <dbReference type="EMBL" id="EFQ04546.1"/>
    </source>
</evidence>
<organism evidence="1 2">
    <name type="scientific">Megasphaera micronuciformis F0359</name>
    <dbReference type="NCBI Taxonomy" id="706434"/>
    <lineage>
        <taxon>Bacteria</taxon>
        <taxon>Bacillati</taxon>
        <taxon>Bacillota</taxon>
        <taxon>Negativicutes</taxon>
        <taxon>Veillonellales</taxon>
        <taxon>Veillonellaceae</taxon>
        <taxon>Megasphaera</taxon>
    </lineage>
</organism>
<dbReference type="AlphaFoldDB" id="E2ZAW6"/>
<keyword evidence="2" id="KW-1185">Reference proteome</keyword>
<accession>E2ZAW6</accession>
<proteinExistence type="predicted"/>
<evidence type="ECO:0000313" key="2">
    <source>
        <dbReference type="Proteomes" id="UP000003195"/>
    </source>
</evidence>
<dbReference type="EMBL" id="AECS01000013">
    <property type="protein sequence ID" value="EFQ04546.1"/>
    <property type="molecule type" value="Genomic_DNA"/>
</dbReference>
<dbReference type="HOGENOM" id="CLU_2585575_0_0_9"/>
<dbReference type="STRING" id="706434.HMPREF9429_00587"/>
<protein>
    <submittedName>
        <fullName evidence="1">Uncharacterized protein</fullName>
    </submittedName>
</protein>
<comment type="caution">
    <text evidence="1">The sequence shown here is derived from an EMBL/GenBank/DDBJ whole genome shotgun (WGS) entry which is preliminary data.</text>
</comment>
<reference evidence="1 2" key="1">
    <citation type="submission" date="2010-08" db="EMBL/GenBank/DDBJ databases">
        <authorList>
            <person name="Weinstock G."/>
            <person name="Sodergren E."/>
            <person name="Clifton S."/>
            <person name="Fulton L."/>
            <person name="Fulton B."/>
            <person name="Courtney L."/>
            <person name="Fronick C."/>
            <person name="Harrison M."/>
            <person name="Strong C."/>
            <person name="Farmer C."/>
            <person name="Delahaunty K."/>
            <person name="Markovic C."/>
            <person name="Hall O."/>
            <person name="Minx P."/>
            <person name="Tomlinson C."/>
            <person name="Mitreva M."/>
            <person name="Hou S."/>
            <person name="Chen J."/>
            <person name="Wollam A."/>
            <person name="Pepin K.H."/>
            <person name="Johnson M."/>
            <person name="Bhonagiri V."/>
            <person name="Zhang X."/>
            <person name="Suruliraj S."/>
            <person name="Warren W."/>
            <person name="Chinwalla A."/>
            <person name="Mardis E.R."/>
            <person name="Wilson R.K."/>
        </authorList>
    </citation>
    <scope>NUCLEOTIDE SEQUENCE [LARGE SCALE GENOMIC DNA]</scope>
    <source>
        <strain evidence="1 2">F0359</strain>
    </source>
</reference>
<name>E2ZAW6_9FIRM</name>
<sequence length="80" mass="9008">MTKEAYSALLKNSELIISKFRKKLAVFADNLKVKQVKVMTTPGNVFTRVIDCFLIGADNKPDEASIFSCLFTMSTPVLYR</sequence>